<sequence>MAEQTLFTTPMIYCDNALDALTFYTDALGAEELTHRRMLASHLPGLEDAPGMDRTVVYSALRFPDGSGLNVADRFEKAAFGSPARSPPSAPSWVPSSAAFSSRPTCSACPGGRSS</sequence>
<dbReference type="SUPFAM" id="SSF54593">
    <property type="entry name" value="Glyoxalase/Bleomycin resistance protein/Dihydroxybiphenyl dioxygenase"/>
    <property type="match status" value="1"/>
</dbReference>
<evidence type="ECO:0000313" key="2">
    <source>
        <dbReference type="EMBL" id="GGX75154.1"/>
    </source>
</evidence>
<evidence type="ECO:0000256" key="1">
    <source>
        <dbReference type="SAM" id="MobiDB-lite"/>
    </source>
</evidence>
<evidence type="ECO:0000313" key="3">
    <source>
        <dbReference type="Proteomes" id="UP000659223"/>
    </source>
</evidence>
<accession>A0ABQ2Y8M5</accession>
<name>A0ABQ2Y8M5_9ACTN</name>
<protein>
    <submittedName>
        <fullName evidence="2">Uncharacterized protein</fullName>
    </submittedName>
</protein>
<dbReference type="Proteomes" id="UP000659223">
    <property type="component" value="Unassembled WGS sequence"/>
</dbReference>
<dbReference type="InterPro" id="IPR029068">
    <property type="entry name" value="Glyas_Bleomycin-R_OHBP_Dase"/>
</dbReference>
<organism evidence="2 3">
    <name type="scientific">Streptomyces hiroshimensis</name>
    <dbReference type="NCBI Taxonomy" id="66424"/>
    <lineage>
        <taxon>Bacteria</taxon>
        <taxon>Bacillati</taxon>
        <taxon>Actinomycetota</taxon>
        <taxon>Actinomycetes</taxon>
        <taxon>Kitasatosporales</taxon>
        <taxon>Streptomycetaceae</taxon>
        <taxon>Streptomyces</taxon>
    </lineage>
</organism>
<proteinExistence type="predicted"/>
<keyword evidence="3" id="KW-1185">Reference proteome</keyword>
<dbReference type="RefSeq" id="WP_190021524.1">
    <property type="nucleotide sequence ID" value="NZ_BMUT01000003.1"/>
</dbReference>
<reference evidence="3" key="1">
    <citation type="journal article" date="2019" name="Int. J. Syst. Evol. Microbiol.">
        <title>The Global Catalogue of Microorganisms (GCM) 10K type strain sequencing project: providing services to taxonomists for standard genome sequencing and annotation.</title>
        <authorList>
            <consortium name="The Broad Institute Genomics Platform"/>
            <consortium name="The Broad Institute Genome Sequencing Center for Infectious Disease"/>
            <person name="Wu L."/>
            <person name="Ma J."/>
        </authorList>
    </citation>
    <scope>NUCLEOTIDE SEQUENCE [LARGE SCALE GENOMIC DNA]</scope>
    <source>
        <strain evidence="3">JCM 4586</strain>
    </source>
</reference>
<gene>
    <name evidence="2" type="ORF">GCM10010324_20690</name>
</gene>
<feature type="compositionally biased region" description="Low complexity" evidence="1">
    <location>
        <begin position="91"/>
        <end position="102"/>
    </location>
</feature>
<feature type="region of interest" description="Disordered" evidence="1">
    <location>
        <begin position="80"/>
        <end position="115"/>
    </location>
</feature>
<dbReference type="EMBL" id="BMUT01000003">
    <property type="protein sequence ID" value="GGX75154.1"/>
    <property type="molecule type" value="Genomic_DNA"/>
</dbReference>
<comment type="caution">
    <text evidence="2">The sequence shown here is derived from an EMBL/GenBank/DDBJ whole genome shotgun (WGS) entry which is preliminary data.</text>
</comment>